<evidence type="ECO:0000313" key="1">
    <source>
        <dbReference type="EMBL" id="WGH20338.1"/>
    </source>
</evidence>
<protein>
    <submittedName>
        <fullName evidence="1">Uncharacterized protein</fullName>
    </submittedName>
</protein>
<evidence type="ECO:0000313" key="2">
    <source>
        <dbReference type="Proteomes" id="UP001241023"/>
    </source>
</evidence>
<name>A0AAF0GFD7_9CAUD</name>
<accession>A0AAF0GFD7</accession>
<gene>
    <name evidence="1" type="primary">46</name>
    <name evidence="1" type="ORF">SEA_MAGUCO_46</name>
</gene>
<reference evidence="1 2" key="1">
    <citation type="submission" date="2023-03" db="EMBL/GenBank/DDBJ databases">
        <authorList>
            <person name="Jones P.T."/>
            <person name="Zarakotas T.R."/>
            <person name="Pitt R.A."/>
            <person name="Hinrichsen E.D."/>
            <person name="Woods I.A."/>
            <person name="Gubitose M.G."/>
            <person name="Lord C.E."/>
            <person name="Wilkes B.M."/>
            <person name="Diggins A.E."/>
            <person name="Parsons M.T."/>
            <person name="Kearns B.S."/>
            <person name="Garlena R.A."/>
            <person name="Russell D.A."/>
            <person name="Jacobs-Sera D."/>
            <person name="Hatfull G.F."/>
        </authorList>
    </citation>
    <scope>NUCLEOTIDE SEQUENCE [LARGE SCALE GENOMIC DNA]</scope>
</reference>
<dbReference type="Proteomes" id="UP001241023">
    <property type="component" value="Segment"/>
</dbReference>
<keyword evidence="2" id="KW-1185">Reference proteome</keyword>
<organism evidence="1 2">
    <name type="scientific">Arthrobacter phage MaGuCo</name>
    <dbReference type="NCBI Taxonomy" id="3038363"/>
    <lineage>
        <taxon>Viruses</taxon>
        <taxon>Duplodnaviria</taxon>
        <taxon>Heunggongvirae</taxon>
        <taxon>Uroviricota</taxon>
        <taxon>Caudoviricetes</taxon>
        <taxon>Casidaviridae</taxon>
        <taxon>Liebevirus</taxon>
        <taxon>Liebevirus maguco</taxon>
    </lineage>
</organism>
<sequence length="87" mass="9604">MNYPTVAELTAKIREEVEALIADGTVPAACPDFARLHDYVDANMLGESLWPELADDADDAQWDAHFEKMGGILSPAQDQVNAWLMAR</sequence>
<dbReference type="EMBL" id="OQ709203">
    <property type="protein sequence ID" value="WGH20338.1"/>
    <property type="molecule type" value="Genomic_DNA"/>
</dbReference>
<proteinExistence type="predicted"/>